<gene>
    <name evidence="1" type="ORF">DGYR_LOCUS13508</name>
</gene>
<organism evidence="1 2">
    <name type="scientific">Dimorphilus gyrociliatus</name>
    <dbReference type="NCBI Taxonomy" id="2664684"/>
    <lineage>
        <taxon>Eukaryota</taxon>
        <taxon>Metazoa</taxon>
        <taxon>Spiralia</taxon>
        <taxon>Lophotrochozoa</taxon>
        <taxon>Annelida</taxon>
        <taxon>Polychaeta</taxon>
        <taxon>Polychaeta incertae sedis</taxon>
        <taxon>Dinophilidae</taxon>
        <taxon>Dimorphilus</taxon>
    </lineage>
</organism>
<proteinExistence type="predicted"/>
<evidence type="ECO:0000313" key="1">
    <source>
        <dbReference type="EMBL" id="CAD5126256.1"/>
    </source>
</evidence>
<sequence length="318" mass="35872">MSLIRPTIRSLMKISAINQSHVLVNIYSGNLPIHNGNIANVKCSYINNIYVESEIDNDAEKDVLLKTASHVKNKVINITYSTLNNYELKEFVENAGNCTQGMYLMANNTQSSRFYFTFLDGTTYKLKEANDGICKCIIDQPCANNPINECTDYGASANDQTYILEGNLAVLPKRLPLVQTSYGDLDAENEWAKHIIKPLKCINYIVKNIQVLSSINCTQNVQFLIDGDVNTCIEIDKSVSALHLRYYFNRKIKIISSLNDSLSAMIYTKLNGSKLELCKQTGDLNFVCEQKNSRELYIHIFTQLANSSKKVCEIEAEE</sequence>
<dbReference type="EMBL" id="CAJFCJ010000036">
    <property type="protein sequence ID" value="CAD5126256.1"/>
    <property type="molecule type" value="Genomic_DNA"/>
</dbReference>
<dbReference type="Proteomes" id="UP000549394">
    <property type="component" value="Unassembled WGS sequence"/>
</dbReference>
<reference evidence="1 2" key="1">
    <citation type="submission" date="2020-08" db="EMBL/GenBank/DDBJ databases">
        <authorList>
            <person name="Hejnol A."/>
        </authorList>
    </citation>
    <scope>NUCLEOTIDE SEQUENCE [LARGE SCALE GENOMIC DNA]</scope>
</reference>
<accession>A0A7I8WDH8</accession>
<protein>
    <submittedName>
        <fullName evidence="1">DgyrCDS14419</fullName>
    </submittedName>
</protein>
<keyword evidence="2" id="KW-1185">Reference proteome</keyword>
<evidence type="ECO:0000313" key="2">
    <source>
        <dbReference type="Proteomes" id="UP000549394"/>
    </source>
</evidence>
<comment type="caution">
    <text evidence="1">The sequence shown here is derived from an EMBL/GenBank/DDBJ whole genome shotgun (WGS) entry which is preliminary data.</text>
</comment>
<dbReference type="AlphaFoldDB" id="A0A7I8WDH8"/>
<name>A0A7I8WDH8_9ANNE</name>